<organism evidence="2 3">
    <name type="scientific">Staurois parvus</name>
    <dbReference type="NCBI Taxonomy" id="386267"/>
    <lineage>
        <taxon>Eukaryota</taxon>
        <taxon>Metazoa</taxon>
        <taxon>Chordata</taxon>
        <taxon>Craniata</taxon>
        <taxon>Vertebrata</taxon>
        <taxon>Euteleostomi</taxon>
        <taxon>Amphibia</taxon>
        <taxon>Batrachia</taxon>
        <taxon>Anura</taxon>
        <taxon>Neobatrachia</taxon>
        <taxon>Ranoidea</taxon>
        <taxon>Ranidae</taxon>
        <taxon>Staurois</taxon>
    </lineage>
</organism>
<proteinExistence type="predicted"/>
<sequence length="55" mass="5690">MGPPRAIGDHGAPVSLPTLKKAYEKGTRGISWGPLLTPGPRAVPEFPNGQSAPGR</sequence>
<evidence type="ECO:0000256" key="1">
    <source>
        <dbReference type="SAM" id="MobiDB-lite"/>
    </source>
</evidence>
<dbReference type="Proteomes" id="UP001162483">
    <property type="component" value="Unassembled WGS sequence"/>
</dbReference>
<comment type="caution">
    <text evidence="2">The sequence shown here is derived from an EMBL/GenBank/DDBJ whole genome shotgun (WGS) entry which is preliminary data.</text>
</comment>
<reference evidence="2" key="1">
    <citation type="submission" date="2023-05" db="EMBL/GenBank/DDBJ databases">
        <authorList>
            <person name="Stuckert A."/>
        </authorList>
    </citation>
    <scope>NUCLEOTIDE SEQUENCE</scope>
</reference>
<accession>A0ABN9DLA3</accession>
<keyword evidence="3" id="KW-1185">Reference proteome</keyword>
<gene>
    <name evidence="2" type="ORF">SPARVUS_LOCUS7679675</name>
</gene>
<evidence type="ECO:0000313" key="2">
    <source>
        <dbReference type="EMBL" id="CAI9573383.1"/>
    </source>
</evidence>
<feature type="non-terminal residue" evidence="2">
    <location>
        <position position="55"/>
    </location>
</feature>
<evidence type="ECO:0000313" key="3">
    <source>
        <dbReference type="Proteomes" id="UP001162483"/>
    </source>
</evidence>
<feature type="region of interest" description="Disordered" evidence="1">
    <location>
        <begin position="29"/>
        <end position="55"/>
    </location>
</feature>
<dbReference type="EMBL" id="CATNWA010014561">
    <property type="protein sequence ID" value="CAI9573383.1"/>
    <property type="molecule type" value="Genomic_DNA"/>
</dbReference>
<protein>
    <submittedName>
        <fullName evidence="2">Uncharacterized protein</fullName>
    </submittedName>
</protein>
<name>A0ABN9DLA3_9NEOB</name>